<feature type="non-terminal residue" evidence="2">
    <location>
        <position position="125"/>
    </location>
</feature>
<organism evidence="2 3">
    <name type="scientific">Methylobacterium tarhaniae</name>
    <dbReference type="NCBI Taxonomy" id="1187852"/>
    <lineage>
        <taxon>Bacteria</taxon>
        <taxon>Pseudomonadati</taxon>
        <taxon>Pseudomonadota</taxon>
        <taxon>Alphaproteobacteria</taxon>
        <taxon>Hyphomicrobiales</taxon>
        <taxon>Methylobacteriaceae</taxon>
        <taxon>Methylobacterium</taxon>
    </lineage>
</organism>
<dbReference type="EMBL" id="LABZ01000269">
    <property type="protein sequence ID" value="KMO30581.1"/>
    <property type="molecule type" value="Genomic_DNA"/>
</dbReference>
<feature type="region of interest" description="Disordered" evidence="1">
    <location>
        <begin position="94"/>
        <end position="125"/>
    </location>
</feature>
<reference evidence="2 3" key="1">
    <citation type="submission" date="2015-03" db="EMBL/GenBank/DDBJ databases">
        <title>Genome sequencing of Methylobacterium tarhaniae DSM 25844.</title>
        <authorList>
            <person name="Chaudhry V."/>
            <person name="Patil P.B."/>
        </authorList>
    </citation>
    <scope>NUCLEOTIDE SEQUENCE [LARGE SCALE GENOMIC DNA]</scope>
    <source>
        <strain evidence="2 3">DSM 25844</strain>
    </source>
</reference>
<gene>
    <name evidence="2" type="ORF">VQ03_28345</name>
</gene>
<keyword evidence="3" id="KW-1185">Reference proteome</keyword>
<accession>A0A0J6UWF9</accession>
<evidence type="ECO:0000313" key="3">
    <source>
        <dbReference type="Proteomes" id="UP000036449"/>
    </source>
</evidence>
<dbReference type="AlphaFoldDB" id="A0A0J6UWF9"/>
<comment type="caution">
    <text evidence="2">The sequence shown here is derived from an EMBL/GenBank/DDBJ whole genome shotgun (WGS) entry which is preliminary data.</text>
</comment>
<protein>
    <submittedName>
        <fullName evidence="2">Uncharacterized protein</fullName>
    </submittedName>
</protein>
<feature type="region of interest" description="Disordered" evidence="1">
    <location>
        <begin position="23"/>
        <end position="74"/>
    </location>
</feature>
<proteinExistence type="predicted"/>
<evidence type="ECO:0000256" key="1">
    <source>
        <dbReference type="SAM" id="MobiDB-lite"/>
    </source>
</evidence>
<evidence type="ECO:0000313" key="2">
    <source>
        <dbReference type="EMBL" id="KMO30581.1"/>
    </source>
</evidence>
<sequence>MPITALILATALAGSPLVRVQADGQASGQGGGPTSAAPVQPSPQATLPFVQPPLPGQAPAAPSVVYQGPPGQALSDPAIEARINAQIEALMNPPSGGFTVQRYARPAEPPTANAGGPGARPPAPL</sequence>
<dbReference type="Proteomes" id="UP000036449">
    <property type="component" value="Unassembled WGS sequence"/>
</dbReference>
<name>A0A0J6UWF9_9HYPH</name>